<comment type="pathway">
    <text evidence="13 15">Amino-acid biosynthesis; L-isoleucine biosynthesis; L-isoleucine from 2-oxobutanoate: step 3/4.</text>
</comment>
<accession>A0A1F6B994</accession>
<dbReference type="UniPathway" id="UPA00049">
    <property type="reaction ID" value="UER00061"/>
</dbReference>
<keyword evidence="10 15" id="KW-0100">Branched-chain amino acid biosynthesis</keyword>
<dbReference type="InterPro" id="IPR042096">
    <property type="entry name" value="Dihydro-acid_dehy_C"/>
</dbReference>
<feature type="binding site" description="via carbamate group" evidence="15">
    <location>
        <position position="134"/>
    </location>
    <ligand>
        <name>Mg(2+)</name>
        <dbReference type="ChEBI" id="CHEBI:18420"/>
    </ligand>
</feature>
<evidence type="ECO:0000256" key="3">
    <source>
        <dbReference type="ARBA" id="ARBA00022605"/>
    </source>
</evidence>
<comment type="cofactor">
    <cofactor evidence="15">
        <name>[2Fe-2S] cluster</name>
        <dbReference type="ChEBI" id="CHEBI:190135"/>
    </cofactor>
    <text evidence="15">Binds 1 [2Fe-2S] cluster per subunit. This cluster acts as a Lewis acid cofactor.</text>
</comment>
<feature type="active site" description="Proton acceptor" evidence="15">
    <location>
        <position position="488"/>
    </location>
</feature>
<proteinExistence type="inferred from homology"/>
<evidence type="ECO:0000256" key="5">
    <source>
        <dbReference type="ARBA" id="ARBA00022723"/>
    </source>
</evidence>
<dbReference type="InterPro" id="IPR056740">
    <property type="entry name" value="ILV_EDD_C"/>
</dbReference>
<dbReference type="NCBIfam" id="TIGR00110">
    <property type="entry name" value="ilvD"/>
    <property type="match status" value="1"/>
</dbReference>
<keyword evidence="8 15" id="KW-0411">Iron-sulfur</keyword>
<feature type="binding site" evidence="15">
    <location>
        <position position="462"/>
    </location>
    <ligand>
        <name>Mg(2+)</name>
        <dbReference type="ChEBI" id="CHEBI:18420"/>
    </ligand>
</feature>
<evidence type="ECO:0000256" key="14">
    <source>
        <dbReference type="ARBA" id="ARBA00029490"/>
    </source>
</evidence>
<dbReference type="PANTHER" id="PTHR21000:SF5">
    <property type="entry name" value="DIHYDROXY-ACID DEHYDRATASE, MITOCHONDRIAL"/>
    <property type="match status" value="1"/>
</dbReference>
<evidence type="ECO:0000256" key="2">
    <source>
        <dbReference type="ARBA" id="ARBA00006486"/>
    </source>
</evidence>
<organism evidence="18 19">
    <name type="scientific">Candidatus Gottesmanbacteria bacterium RIFCSPLOWO2_01_FULL_42_22</name>
    <dbReference type="NCBI Taxonomy" id="1798391"/>
    <lineage>
        <taxon>Bacteria</taxon>
        <taxon>Candidatus Gottesmaniibacteriota</taxon>
    </lineage>
</organism>
<evidence type="ECO:0000256" key="8">
    <source>
        <dbReference type="ARBA" id="ARBA00023014"/>
    </source>
</evidence>
<dbReference type="PROSITE" id="PS00886">
    <property type="entry name" value="ILVD_EDD_1"/>
    <property type="match status" value="1"/>
</dbReference>
<comment type="pathway">
    <text evidence="12 15">Amino-acid biosynthesis; L-valine biosynthesis; L-valine from pyruvate: step 3/4.</text>
</comment>
<comment type="catalytic activity">
    <reaction evidence="15">
        <text>(2R,3R)-2,3-dihydroxy-3-methylpentanoate = (S)-3-methyl-2-oxopentanoate + H2O</text>
        <dbReference type="Rhea" id="RHEA:27694"/>
        <dbReference type="ChEBI" id="CHEBI:15377"/>
        <dbReference type="ChEBI" id="CHEBI:35146"/>
        <dbReference type="ChEBI" id="CHEBI:49258"/>
        <dbReference type="EC" id="4.2.1.9"/>
    </reaction>
</comment>
<dbReference type="AlphaFoldDB" id="A0A1F6B994"/>
<feature type="binding site" evidence="15">
    <location>
        <position position="133"/>
    </location>
    <ligand>
        <name>Mg(2+)</name>
        <dbReference type="ChEBI" id="CHEBI:18420"/>
    </ligand>
</feature>
<dbReference type="HAMAP" id="MF_00012">
    <property type="entry name" value="IlvD"/>
    <property type="match status" value="1"/>
</dbReference>
<sequence>MSTNKLKWRSHLLTGTVGGRDWVKRAGARAMLRAVNFRDEDFQKPIVTVACPFTNATPCNAHIQALGEMVTSEIEKQGGKPFLFGTPVVTDGETMGMEGMKYSLVSRDLIADCIETSHEAYSADGLIALCGCDKTIPAAAMGLARNNAIGLVLYGGSILPGKLHGRDLTVVSIFEAIGARSAGKMKDKEFHDVECASCPGFGACGGMYTANTMASSLEVLGISLPYSSSNLAGDRQNRLSKKKIKDCRKSVGALFYLLKKGIRARDILTREAFENAVTFVLAIGGSTNAVLHLLAIAHEAGVKLTLADFAKIAKKVPLIGNFKPFGKYVMEDLHTIGGVPMVMKMLLEKDLLHGECLTVTGMTVAENLRNAPTRPAGQDVIYSLEKPLSGKNSHVRILYGNLAPEGSVIKLAGSGITRHKGPARVFENEESVLEAILAGKIKKGDVVVIRYEGPKGGPGMREMLSPSSALMGAGLGQDVALITDGRFSGGTHGIMVGHISPEAYEGGLIALVKDGDTVDIDADRGTVELKITAAEIRKRQALWRKPQPKYRRGVLAKYAKLVGSASLGAITS</sequence>
<evidence type="ECO:0000259" key="17">
    <source>
        <dbReference type="Pfam" id="PF24877"/>
    </source>
</evidence>
<dbReference type="UniPathway" id="UPA00047">
    <property type="reaction ID" value="UER00057"/>
</dbReference>
<feature type="modified residue" description="N6-carboxylysine" evidence="15">
    <location>
        <position position="134"/>
    </location>
</feature>
<dbReference type="PANTHER" id="PTHR21000">
    <property type="entry name" value="DIHYDROXY-ACID DEHYDRATASE DAD"/>
    <property type="match status" value="1"/>
</dbReference>
<dbReference type="FunFam" id="3.50.30.80:FF:000001">
    <property type="entry name" value="Dihydroxy-acid dehydratase"/>
    <property type="match status" value="1"/>
</dbReference>
<feature type="domain" description="Dihydroxy-acid/6-phosphogluconate dehydratase C-terminal" evidence="17">
    <location>
        <begin position="379"/>
        <end position="569"/>
    </location>
</feature>
<dbReference type="GO" id="GO:0004160">
    <property type="term" value="F:dihydroxy-acid dehydratase activity"/>
    <property type="evidence" value="ECO:0007669"/>
    <property type="project" value="UniProtKB-UniRule"/>
</dbReference>
<keyword evidence="3 15" id="KW-0028">Amino-acid biosynthesis</keyword>
<evidence type="ECO:0000313" key="19">
    <source>
        <dbReference type="Proteomes" id="UP000176228"/>
    </source>
</evidence>
<dbReference type="GO" id="GO:0009097">
    <property type="term" value="P:isoleucine biosynthetic process"/>
    <property type="evidence" value="ECO:0007669"/>
    <property type="project" value="UniProtKB-UniRule"/>
</dbReference>
<feature type="binding site" evidence="15">
    <location>
        <position position="91"/>
    </location>
    <ligand>
        <name>Mg(2+)</name>
        <dbReference type="ChEBI" id="CHEBI:18420"/>
    </ligand>
</feature>
<dbReference type="NCBIfam" id="NF002068">
    <property type="entry name" value="PRK00911.1"/>
    <property type="match status" value="1"/>
</dbReference>
<dbReference type="InterPro" id="IPR020558">
    <property type="entry name" value="DiOHA_6PGluconate_deHydtase_CS"/>
</dbReference>
<feature type="domain" description="Dihydroxy-acid/6-phosphogluconate dehydratase N-terminal" evidence="16">
    <location>
        <begin position="44"/>
        <end position="367"/>
    </location>
</feature>
<comment type="catalytic activity">
    <reaction evidence="11">
        <text>(2R)-2,3-dihydroxy-3-methylbutanoate = 3-methyl-2-oxobutanoate + H2O</text>
        <dbReference type="Rhea" id="RHEA:24809"/>
        <dbReference type="ChEBI" id="CHEBI:11851"/>
        <dbReference type="ChEBI" id="CHEBI:15377"/>
        <dbReference type="ChEBI" id="CHEBI:49072"/>
        <dbReference type="EC" id="4.2.1.9"/>
    </reaction>
    <physiologicalReaction direction="left-to-right" evidence="11">
        <dbReference type="Rhea" id="RHEA:24810"/>
    </physiologicalReaction>
</comment>
<keyword evidence="4 15" id="KW-0001">2Fe-2S</keyword>
<dbReference type="SUPFAM" id="SSF143975">
    <property type="entry name" value="IlvD/EDD N-terminal domain-like"/>
    <property type="match status" value="1"/>
</dbReference>
<dbReference type="GO" id="GO:0051537">
    <property type="term" value="F:2 iron, 2 sulfur cluster binding"/>
    <property type="evidence" value="ECO:0007669"/>
    <property type="project" value="UniProtKB-UniRule"/>
</dbReference>
<dbReference type="Proteomes" id="UP000176228">
    <property type="component" value="Unassembled WGS sequence"/>
</dbReference>
<keyword evidence="9 15" id="KW-0456">Lyase</keyword>
<evidence type="ECO:0000256" key="12">
    <source>
        <dbReference type="ARBA" id="ARBA00029436"/>
    </source>
</evidence>
<dbReference type="InterPro" id="IPR050165">
    <property type="entry name" value="DHAD_IlvD/Edd"/>
</dbReference>
<evidence type="ECO:0000256" key="13">
    <source>
        <dbReference type="ARBA" id="ARBA00029437"/>
    </source>
</evidence>
<name>A0A1F6B994_9BACT</name>
<comment type="caution">
    <text evidence="15">Lacks conserved residue(s) required for the propagation of feature annotation.</text>
</comment>
<dbReference type="GO" id="GO:0009099">
    <property type="term" value="P:L-valine biosynthetic process"/>
    <property type="evidence" value="ECO:0007669"/>
    <property type="project" value="UniProtKB-UniRule"/>
</dbReference>
<evidence type="ECO:0000256" key="4">
    <source>
        <dbReference type="ARBA" id="ARBA00022714"/>
    </source>
</evidence>
<dbReference type="InterPro" id="IPR037237">
    <property type="entry name" value="IlvD/EDD_N"/>
</dbReference>
<reference evidence="18 19" key="1">
    <citation type="journal article" date="2016" name="Nat. Commun.">
        <title>Thousands of microbial genomes shed light on interconnected biogeochemical processes in an aquifer system.</title>
        <authorList>
            <person name="Anantharaman K."/>
            <person name="Brown C.T."/>
            <person name="Hug L.A."/>
            <person name="Sharon I."/>
            <person name="Castelle C.J."/>
            <person name="Probst A.J."/>
            <person name="Thomas B.C."/>
            <person name="Singh A."/>
            <person name="Wilkins M.J."/>
            <person name="Karaoz U."/>
            <person name="Brodie E.L."/>
            <person name="Williams K.H."/>
            <person name="Hubbard S.S."/>
            <person name="Banfield J.F."/>
        </authorList>
    </citation>
    <scope>NUCLEOTIDE SEQUENCE [LARGE SCALE GENOMIC DNA]</scope>
</reference>
<dbReference type="InterPro" id="IPR000581">
    <property type="entry name" value="ILV_EDD_N"/>
</dbReference>
<dbReference type="EC" id="4.2.1.9" evidence="14 15"/>
<protein>
    <recommendedName>
        <fullName evidence="14 15">Dihydroxy-acid dehydratase</fullName>
        <shortName evidence="15">DAD</shortName>
        <ecNumber evidence="14 15">4.2.1.9</ecNumber>
    </recommendedName>
</protein>
<keyword evidence="6 15" id="KW-0460">Magnesium</keyword>
<evidence type="ECO:0000256" key="6">
    <source>
        <dbReference type="ARBA" id="ARBA00022842"/>
    </source>
</evidence>
<dbReference type="EMBL" id="MFJU01000039">
    <property type="protein sequence ID" value="OGG33521.1"/>
    <property type="molecule type" value="Genomic_DNA"/>
</dbReference>
<dbReference type="SUPFAM" id="SSF52016">
    <property type="entry name" value="LeuD/IlvD-like"/>
    <property type="match status" value="1"/>
</dbReference>
<evidence type="ECO:0000313" key="18">
    <source>
        <dbReference type="EMBL" id="OGG33521.1"/>
    </source>
</evidence>
<dbReference type="Gene3D" id="3.50.30.80">
    <property type="entry name" value="IlvD/EDD C-terminal domain-like"/>
    <property type="match status" value="1"/>
</dbReference>
<comment type="subunit">
    <text evidence="15">Homodimer.</text>
</comment>
<evidence type="ECO:0000256" key="7">
    <source>
        <dbReference type="ARBA" id="ARBA00023004"/>
    </source>
</evidence>
<feature type="binding site" evidence="15">
    <location>
        <position position="59"/>
    </location>
    <ligand>
        <name>[2Fe-2S] cluster</name>
        <dbReference type="ChEBI" id="CHEBI:190135"/>
    </ligand>
</feature>
<comment type="function">
    <text evidence="15">Functions in the biosynthesis of branched-chain amino acids. Catalyzes the dehydration of (2R,3R)-2,3-dihydroxy-3-methylpentanoate (2,3-dihydroxy-3-methylvalerate) into 2-oxo-3-methylpentanoate (2-oxo-3-methylvalerate) and of (2R)-2,3-dihydroxy-3-methylbutanoate (2,3-dihydroxyisovalerate) into 2-oxo-3-methylbutanoate (2-oxoisovalerate), the penultimate precursor to L-isoleucine and L-valine, respectively.</text>
</comment>
<gene>
    <name evidence="15" type="primary">ilvD</name>
    <name evidence="18" type="ORF">A2968_01065</name>
</gene>
<evidence type="ECO:0000259" key="16">
    <source>
        <dbReference type="Pfam" id="PF00920"/>
    </source>
</evidence>
<comment type="similarity">
    <text evidence="2 15">Belongs to the IlvD/Edd family.</text>
</comment>
<dbReference type="GO" id="GO:0000287">
    <property type="term" value="F:magnesium ion binding"/>
    <property type="evidence" value="ECO:0007669"/>
    <property type="project" value="UniProtKB-UniRule"/>
</dbReference>
<evidence type="ECO:0000256" key="11">
    <source>
        <dbReference type="ARBA" id="ARBA00029304"/>
    </source>
</evidence>
<keyword evidence="7 15" id="KW-0408">Iron</keyword>
<evidence type="ECO:0000256" key="15">
    <source>
        <dbReference type="HAMAP-Rule" id="MF_00012"/>
    </source>
</evidence>
<dbReference type="STRING" id="1798391.A2968_01065"/>
<keyword evidence="5 15" id="KW-0479">Metal-binding</keyword>
<dbReference type="Pfam" id="PF24877">
    <property type="entry name" value="ILV_EDD_C"/>
    <property type="match status" value="1"/>
</dbReference>
<comment type="cofactor">
    <cofactor evidence="1 15">
        <name>Mg(2+)</name>
        <dbReference type="ChEBI" id="CHEBI:18420"/>
    </cofactor>
</comment>
<evidence type="ECO:0000256" key="10">
    <source>
        <dbReference type="ARBA" id="ARBA00023304"/>
    </source>
</evidence>
<dbReference type="InterPro" id="IPR004404">
    <property type="entry name" value="DihydroxyA_deHydtase"/>
</dbReference>
<dbReference type="PROSITE" id="PS00887">
    <property type="entry name" value="ILVD_EDD_2"/>
    <property type="match status" value="1"/>
</dbReference>
<evidence type="ECO:0000256" key="1">
    <source>
        <dbReference type="ARBA" id="ARBA00001946"/>
    </source>
</evidence>
<evidence type="ECO:0000256" key="9">
    <source>
        <dbReference type="ARBA" id="ARBA00023239"/>
    </source>
</evidence>
<dbReference type="Pfam" id="PF00920">
    <property type="entry name" value="ILVD_EDD_N"/>
    <property type="match status" value="1"/>
</dbReference>
<comment type="caution">
    <text evidence="18">The sequence shown here is derived from an EMBL/GenBank/DDBJ whole genome shotgun (WGS) entry which is preliminary data.</text>
</comment>